<sequence length="99" mass="11782">MRSRKRYVLTALFEDTQKESQRAYSRYMEQWTFSLPGASYRPDVWLGKNSPQEQSGNFILTRMYEESSQERLMPRWQPKILGGTVAARERQSKGKKLFR</sequence>
<protein>
    <submittedName>
        <fullName evidence="1">Uncharacterized protein</fullName>
    </submittedName>
</protein>
<comment type="caution">
    <text evidence="1">The sequence shown here is derived from an EMBL/GenBank/DDBJ whole genome shotgun (WGS) entry which is preliminary data.</text>
</comment>
<accession>W7TKR5</accession>
<evidence type="ECO:0000313" key="1">
    <source>
        <dbReference type="EMBL" id="EWM20966.1"/>
    </source>
</evidence>
<keyword evidence="2" id="KW-1185">Reference proteome</keyword>
<proteinExistence type="predicted"/>
<gene>
    <name evidence="1" type="ORF">Naga_100640g3</name>
</gene>
<organism evidence="1 2">
    <name type="scientific">Nannochloropsis gaditana</name>
    <dbReference type="NCBI Taxonomy" id="72520"/>
    <lineage>
        <taxon>Eukaryota</taxon>
        <taxon>Sar</taxon>
        <taxon>Stramenopiles</taxon>
        <taxon>Ochrophyta</taxon>
        <taxon>Eustigmatophyceae</taxon>
        <taxon>Eustigmatales</taxon>
        <taxon>Monodopsidaceae</taxon>
        <taxon>Nannochloropsis</taxon>
    </lineage>
</organism>
<evidence type="ECO:0000313" key="2">
    <source>
        <dbReference type="Proteomes" id="UP000019335"/>
    </source>
</evidence>
<name>W7TKR5_9STRA</name>
<dbReference type="EMBL" id="AZIL01002721">
    <property type="protein sequence ID" value="EWM20966.1"/>
    <property type="molecule type" value="Genomic_DNA"/>
</dbReference>
<reference evidence="1 2" key="1">
    <citation type="journal article" date="2014" name="Mol. Plant">
        <title>Chromosome Scale Genome Assembly and Transcriptome Profiling of Nannochloropsis gaditana in Nitrogen Depletion.</title>
        <authorList>
            <person name="Corteggiani Carpinelli E."/>
            <person name="Telatin A."/>
            <person name="Vitulo N."/>
            <person name="Forcato C."/>
            <person name="D'Angelo M."/>
            <person name="Schiavon R."/>
            <person name="Vezzi A."/>
            <person name="Giacometti G.M."/>
            <person name="Morosinotto T."/>
            <person name="Valle G."/>
        </authorList>
    </citation>
    <scope>NUCLEOTIDE SEQUENCE [LARGE SCALE GENOMIC DNA]</scope>
    <source>
        <strain evidence="1 2">B-31</strain>
    </source>
</reference>
<dbReference type="AlphaFoldDB" id="W7TKR5"/>
<dbReference type="Proteomes" id="UP000019335">
    <property type="component" value="Unassembled WGS sequence"/>
</dbReference>